<keyword evidence="2" id="KW-1185">Reference proteome</keyword>
<proteinExistence type="predicted"/>
<sequence length="132" mass="15166">MEGNVMAEGYFIRAKCKPGFRRDGRYFPAEGIMLAKTALSDDAFNRLKTEPMLIIEYGDYEALVEHAEVINTSEQAMEEMIEVIGMLEANRQDSDWTKDSEPKVESIKALLNRSVTAAQRNEAWKIYQRRVQ</sequence>
<protein>
    <submittedName>
        <fullName evidence="1">Uncharacterized protein</fullName>
    </submittedName>
</protein>
<organism evidence="1 2">
    <name type="scientific">Zooshikella harenae</name>
    <dbReference type="NCBI Taxonomy" id="2827238"/>
    <lineage>
        <taxon>Bacteria</taxon>
        <taxon>Pseudomonadati</taxon>
        <taxon>Pseudomonadota</taxon>
        <taxon>Gammaproteobacteria</taxon>
        <taxon>Oceanospirillales</taxon>
        <taxon>Zooshikellaceae</taxon>
        <taxon>Zooshikella</taxon>
    </lineage>
</organism>
<name>A0ABS5ZKG3_9GAMM</name>
<dbReference type="Proteomes" id="UP000690515">
    <property type="component" value="Unassembled WGS sequence"/>
</dbReference>
<comment type="caution">
    <text evidence="1">The sequence shown here is derived from an EMBL/GenBank/DDBJ whole genome shotgun (WGS) entry which is preliminary data.</text>
</comment>
<dbReference type="EMBL" id="JAGSOY010000098">
    <property type="protein sequence ID" value="MBU2713730.1"/>
    <property type="molecule type" value="Genomic_DNA"/>
</dbReference>
<reference evidence="1 2" key="1">
    <citation type="submission" date="2021-04" db="EMBL/GenBank/DDBJ databases">
        <authorList>
            <person name="Pira H."/>
            <person name="Risdian C."/>
            <person name="Wink J."/>
        </authorList>
    </citation>
    <scope>NUCLEOTIDE SEQUENCE [LARGE SCALE GENOMIC DNA]</scope>
    <source>
        <strain evidence="1 2">WH53</strain>
    </source>
</reference>
<dbReference type="RefSeq" id="WP_215822013.1">
    <property type="nucleotide sequence ID" value="NZ_JAGSOY010000098.1"/>
</dbReference>
<dbReference type="SUPFAM" id="SSF160059">
    <property type="entry name" value="PriA/YqbF domain"/>
    <property type="match status" value="1"/>
</dbReference>
<evidence type="ECO:0000313" key="1">
    <source>
        <dbReference type="EMBL" id="MBU2713730.1"/>
    </source>
</evidence>
<evidence type="ECO:0000313" key="2">
    <source>
        <dbReference type="Proteomes" id="UP000690515"/>
    </source>
</evidence>
<gene>
    <name evidence="1" type="ORF">KCG35_21960</name>
</gene>
<accession>A0ABS5ZKG3</accession>